<dbReference type="eggNOG" id="COG1275">
    <property type="taxonomic scope" value="Bacteria"/>
</dbReference>
<keyword evidence="7" id="KW-1185">Reference proteome</keyword>
<dbReference type="InterPro" id="IPR052951">
    <property type="entry name" value="Tellurite_res_ion_channel"/>
</dbReference>
<dbReference type="EMBL" id="AWVP01000062">
    <property type="protein sequence ID" value="ERK57698.1"/>
    <property type="molecule type" value="Genomic_DNA"/>
</dbReference>
<keyword evidence="4 5" id="KW-0472">Membrane</keyword>
<comment type="subcellular location">
    <subcellularLocation>
        <location evidence="1">Membrane</location>
        <topology evidence="1">Multi-pass membrane protein</topology>
    </subcellularLocation>
</comment>
<feature type="transmembrane region" description="Helical" evidence="5">
    <location>
        <begin position="137"/>
        <end position="157"/>
    </location>
</feature>
<feature type="transmembrane region" description="Helical" evidence="5">
    <location>
        <begin position="49"/>
        <end position="73"/>
    </location>
</feature>
<dbReference type="GO" id="GO:0005886">
    <property type="term" value="C:plasma membrane"/>
    <property type="evidence" value="ECO:0007669"/>
    <property type="project" value="TreeGrafter"/>
</dbReference>
<comment type="caution">
    <text evidence="6">The sequence shown here is derived from an EMBL/GenBank/DDBJ whole genome shotgun (WGS) entry which is preliminary data.</text>
</comment>
<evidence type="ECO:0000256" key="1">
    <source>
        <dbReference type="ARBA" id="ARBA00004141"/>
    </source>
</evidence>
<feature type="transmembrane region" description="Helical" evidence="5">
    <location>
        <begin position="20"/>
        <end position="42"/>
    </location>
</feature>
<dbReference type="PANTHER" id="PTHR37955:SF1">
    <property type="entry name" value="DEP DOMAIN-CONTAINING PROTEIN"/>
    <property type="match status" value="1"/>
</dbReference>
<evidence type="ECO:0000313" key="6">
    <source>
        <dbReference type="EMBL" id="ERK57698.1"/>
    </source>
</evidence>
<keyword evidence="3 5" id="KW-1133">Transmembrane helix</keyword>
<dbReference type="Proteomes" id="UP000016637">
    <property type="component" value="Unassembled WGS sequence"/>
</dbReference>
<dbReference type="PANTHER" id="PTHR37955">
    <property type="entry name" value="TELLURITE RESISTANCE PROTEIN TEHA"/>
    <property type="match status" value="1"/>
</dbReference>
<dbReference type="InterPro" id="IPR038665">
    <property type="entry name" value="Voltage-dep_anion_channel_sf"/>
</dbReference>
<dbReference type="AlphaFoldDB" id="U2RVV2"/>
<gene>
    <name evidence="6" type="ORF">HMPREF1983_01023</name>
</gene>
<dbReference type="InterPro" id="IPR004695">
    <property type="entry name" value="SLAC1/Mae1/Ssu1/TehA"/>
</dbReference>
<evidence type="ECO:0000256" key="3">
    <source>
        <dbReference type="ARBA" id="ARBA00022989"/>
    </source>
</evidence>
<feature type="transmembrane region" description="Helical" evidence="5">
    <location>
        <begin position="169"/>
        <end position="190"/>
    </location>
</feature>
<dbReference type="PATRIC" id="fig|1321820.3.peg.996"/>
<sequence length="231" mass="26783">MSIILLSTYFKKYFGSPMSVIWLFGIVLDIFVLCFVVSNFLIKKQNLKFIFPTWFITFVGPAVVTVTAISYNLEILGKIFFWFSFINYIILIPFVLYRVYVYKKLNVSALPTLTIFSAPGGLLLASYVIGITNKSELVIKILLILCFIFYMFVLIQLPLLLNREFYPSYSAFTFPLVICGMAFQKTYNYYYNTENNSLILKIGVYFSEALATIIVIYVLYSFIKHIFKFGK</sequence>
<keyword evidence="2 5" id="KW-0812">Transmembrane</keyword>
<evidence type="ECO:0000256" key="4">
    <source>
        <dbReference type="ARBA" id="ARBA00023136"/>
    </source>
</evidence>
<proteinExistence type="predicted"/>
<protein>
    <submittedName>
        <fullName evidence="6">C4-dicarboxylate transporter/malic acid transport protein</fullName>
    </submittedName>
</protein>
<organism evidence="6 7">
    <name type="scientific">Gemella bergeri ATCC 700627</name>
    <dbReference type="NCBI Taxonomy" id="1321820"/>
    <lineage>
        <taxon>Bacteria</taxon>
        <taxon>Bacillati</taxon>
        <taxon>Bacillota</taxon>
        <taxon>Bacilli</taxon>
        <taxon>Bacillales</taxon>
        <taxon>Gemellaceae</taxon>
        <taxon>Gemella</taxon>
    </lineage>
</organism>
<feature type="transmembrane region" description="Helical" evidence="5">
    <location>
        <begin position="109"/>
        <end position="131"/>
    </location>
</feature>
<dbReference type="Gene3D" id="1.50.10.150">
    <property type="entry name" value="Voltage-dependent anion channel"/>
    <property type="match status" value="1"/>
</dbReference>
<evidence type="ECO:0000313" key="7">
    <source>
        <dbReference type="Proteomes" id="UP000016637"/>
    </source>
</evidence>
<evidence type="ECO:0000256" key="5">
    <source>
        <dbReference type="SAM" id="Phobius"/>
    </source>
</evidence>
<feature type="transmembrane region" description="Helical" evidence="5">
    <location>
        <begin position="79"/>
        <end position="97"/>
    </location>
</feature>
<dbReference type="HOGENOM" id="CLU_075737_1_0_9"/>
<dbReference type="Pfam" id="PF03595">
    <property type="entry name" value="SLAC1"/>
    <property type="match status" value="1"/>
</dbReference>
<feature type="transmembrane region" description="Helical" evidence="5">
    <location>
        <begin position="202"/>
        <end position="223"/>
    </location>
</feature>
<name>U2RVV2_9BACL</name>
<dbReference type="CDD" id="cd09325">
    <property type="entry name" value="TDT_C4-dicarb_trans"/>
    <property type="match status" value="1"/>
</dbReference>
<dbReference type="GO" id="GO:0046583">
    <property type="term" value="F:monoatomic cation efflux transmembrane transporter activity"/>
    <property type="evidence" value="ECO:0007669"/>
    <property type="project" value="TreeGrafter"/>
</dbReference>
<accession>U2RVV2</accession>
<evidence type="ECO:0000256" key="2">
    <source>
        <dbReference type="ARBA" id="ARBA00022692"/>
    </source>
</evidence>
<reference evidence="6 7" key="1">
    <citation type="submission" date="2013-08" db="EMBL/GenBank/DDBJ databases">
        <authorList>
            <person name="Weinstock G."/>
            <person name="Sodergren E."/>
            <person name="Wylie T."/>
            <person name="Fulton L."/>
            <person name="Fulton R."/>
            <person name="Fronick C."/>
            <person name="O'Laughlin M."/>
            <person name="Godfrey J."/>
            <person name="Miner T."/>
            <person name="Herter B."/>
            <person name="Appelbaum E."/>
            <person name="Cordes M."/>
            <person name="Lek S."/>
            <person name="Wollam A."/>
            <person name="Pepin K.H."/>
            <person name="Palsikar V.B."/>
            <person name="Mitreva M."/>
            <person name="Wilson R.K."/>
        </authorList>
    </citation>
    <scope>NUCLEOTIDE SEQUENCE [LARGE SCALE GENOMIC DNA]</scope>
    <source>
        <strain evidence="6 7">ATCC 700627</strain>
    </source>
</reference>